<name>A0A655PH06_VIBCL</name>
<keyword evidence="1" id="KW-0812">Transmembrane</keyword>
<accession>A0A655PH06</accession>
<dbReference type="EMBL" id="CWOW01000003">
    <property type="protein sequence ID" value="CSA10632.1"/>
    <property type="molecule type" value="Genomic_DNA"/>
</dbReference>
<organism evidence="2 3">
    <name type="scientific">Vibrio cholerae</name>
    <dbReference type="NCBI Taxonomy" id="666"/>
    <lineage>
        <taxon>Bacteria</taxon>
        <taxon>Pseudomonadati</taxon>
        <taxon>Pseudomonadota</taxon>
        <taxon>Gammaproteobacteria</taxon>
        <taxon>Vibrionales</taxon>
        <taxon>Vibrionaceae</taxon>
        <taxon>Vibrio</taxon>
    </lineage>
</organism>
<dbReference type="Proteomes" id="UP000044806">
    <property type="component" value="Unassembled WGS sequence"/>
</dbReference>
<evidence type="ECO:0000256" key="1">
    <source>
        <dbReference type="SAM" id="Phobius"/>
    </source>
</evidence>
<dbReference type="AlphaFoldDB" id="A0A655PH06"/>
<gene>
    <name evidence="2" type="ORF">ERS013165_00779</name>
</gene>
<keyword evidence="1" id="KW-0472">Membrane</keyword>
<keyword evidence="1" id="KW-1133">Transmembrane helix</keyword>
<reference evidence="2 3" key="1">
    <citation type="submission" date="2015-07" db="EMBL/GenBank/DDBJ databases">
        <authorList>
            <consortium name="Pathogen Informatics"/>
        </authorList>
    </citation>
    <scope>NUCLEOTIDE SEQUENCE [LARGE SCALE GENOMIC DNA]</scope>
    <source>
        <strain evidence="2 3">A51</strain>
    </source>
</reference>
<feature type="transmembrane region" description="Helical" evidence="1">
    <location>
        <begin position="37"/>
        <end position="56"/>
    </location>
</feature>
<evidence type="ECO:0000313" key="3">
    <source>
        <dbReference type="Proteomes" id="UP000044806"/>
    </source>
</evidence>
<protein>
    <submittedName>
        <fullName evidence="2">Uncharacterized protein</fullName>
    </submittedName>
</protein>
<evidence type="ECO:0000313" key="2">
    <source>
        <dbReference type="EMBL" id="CSA10632.1"/>
    </source>
</evidence>
<proteinExistence type="predicted"/>
<sequence>MPRITRKIPEEMAAGSKWVDCVLPILMNSISSLSRPYLSMRLCAILIAFAASLILAELPSSRHLAIFLRAFCLSISKQNRFGTA</sequence>